<dbReference type="Proteomes" id="UP000177451">
    <property type="component" value="Unassembled WGS sequence"/>
</dbReference>
<protein>
    <submittedName>
        <fullName evidence="1">Uncharacterized protein</fullName>
    </submittedName>
</protein>
<dbReference type="Gene3D" id="3.40.50.1820">
    <property type="entry name" value="alpha/beta hydrolase"/>
    <property type="match status" value="1"/>
</dbReference>
<name>A0A1F5VPS8_9BACT</name>
<dbReference type="AlphaFoldDB" id="A0A1F5VPS8"/>
<evidence type="ECO:0000313" key="2">
    <source>
        <dbReference type="Proteomes" id="UP000177451"/>
    </source>
</evidence>
<organism evidence="1 2">
    <name type="scientific">Candidatus Giovannonibacteria bacterium RIFCSPHIGHO2_02_42_15</name>
    <dbReference type="NCBI Taxonomy" id="1798329"/>
    <lineage>
        <taxon>Bacteria</taxon>
        <taxon>Candidatus Giovannoniibacteriota</taxon>
    </lineage>
</organism>
<gene>
    <name evidence="1" type="ORF">A2Z53_01985</name>
</gene>
<dbReference type="SUPFAM" id="SSF53474">
    <property type="entry name" value="alpha/beta-Hydrolases"/>
    <property type="match status" value="1"/>
</dbReference>
<sequence length="1065" mass="117015">MAVFSVYSPVLAIVGVDFTLTVDDLYQNSYGWNHNGFGTNEIAPTKNLTKEIIVTNGGAPMRYGLKAQIMGGSEAFCNGLQVTIFQNGSVKMEGNLPDFDLSLPSNQFYLDTGGIDTWKFVTGIKHADENLPDLRSKSCEFNFVFNGYQDRNFDEVFPDGGFSDTEIDANVIVSGVSLINSAPQLSFPLSGPYAGDGINPNSGDTETRFSVRVVYQDADDDTPIVRYCVQGTSDDGFSRKFCSGISGDSRLDYAIGQEMLIDSSFGLSKTGKYEYFFDATDGVQYVRLPEQGGLPLQISNELPNQPPILSRLEQWDGSTSIIEGWIMRSPRAISFSADVNDPNGDQIQLQVELRRFEESFTGTDDGGILTSDLIPSGLGTIRVTRASLSDGKYHWRARAIDSNGNKSEWREFGVAENVDFEIRTKIPVIIIPGIMGTRLDRASDGENVWPNGSEMLFPGDEYLDDLKLTELGQEIVQISPADILREEQISIVDSETFEITVYTSFIYRPLIESFLARGYIENVDLFVAPYDWRLDVQDNINLERDGGFDDKIQSAIANSPTGKIDIVAHSMGGILANEYFKHRGMEFVNKLVLIGVPKLGAPKAFQTLNFGDNDGFGFSVFGLGFNILNEKKIKEISQNMKSAYELLPSRRYLNLNSIFQLGYVGFFGGGTSKWLNYDETKQIMINEGRNEFMLNNADVLHQFSDETWPDSPNIYQIIGCLNTDTVGAYRFYDDGKIKIDTTRGDGTVPLVSAVNAPILNIPEGGSNYFVTSSEVDHMGLVKDIGILNTLHSILNNEVNPTGYVSTSPSACFSQLQSATRLQFSTHSPVELHIYDALGSHTGPDDNGGVEIGIPNSNYERIKGNSFAFVPPDGEYRVVIDALSEGDFNLEIKSYNSNSVISTATYLNVGLAGNETVGELFYTDTDEPLPLLMDNNGNGAADNVVMPTAILSPEESADIEPPAITMTEIPDTVSVFSPITLNFSATDDLSGVAFLSATFDGTSIENGDKIRLCTVGEHVLRVETTDRNGNPRISEQIFEARYPFELHGQRGSNGAAHLPPICPQEN</sequence>
<dbReference type="InterPro" id="IPR029058">
    <property type="entry name" value="AB_hydrolase_fold"/>
</dbReference>
<reference evidence="1 2" key="1">
    <citation type="journal article" date="2016" name="Nat. Commun.">
        <title>Thousands of microbial genomes shed light on interconnected biogeochemical processes in an aquifer system.</title>
        <authorList>
            <person name="Anantharaman K."/>
            <person name="Brown C.T."/>
            <person name="Hug L.A."/>
            <person name="Sharon I."/>
            <person name="Castelle C.J."/>
            <person name="Probst A.J."/>
            <person name="Thomas B.C."/>
            <person name="Singh A."/>
            <person name="Wilkins M.J."/>
            <person name="Karaoz U."/>
            <person name="Brodie E.L."/>
            <person name="Williams K.H."/>
            <person name="Hubbard S.S."/>
            <person name="Banfield J.F."/>
        </authorList>
    </citation>
    <scope>NUCLEOTIDE SEQUENCE [LARGE SCALE GENOMIC DNA]</scope>
</reference>
<proteinExistence type="predicted"/>
<dbReference type="Pfam" id="PF02450">
    <property type="entry name" value="LCAT"/>
    <property type="match status" value="1"/>
</dbReference>
<dbReference type="GO" id="GO:0006629">
    <property type="term" value="P:lipid metabolic process"/>
    <property type="evidence" value="ECO:0007669"/>
    <property type="project" value="InterPro"/>
</dbReference>
<accession>A0A1F5VPS8</accession>
<comment type="caution">
    <text evidence="1">The sequence shown here is derived from an EMBL/GenBank/DDBJ whole genome shotgun (WGS) entry which is preliminary data.</text>
</comment>
<dbReference type="InterPro" id="IPR003386">
    <property type="entry name" value="LACT/PDAT_acylTrfase"/>
</dbReference>
<evidence type="ECO:0000313" key="1">
    <source>
        <dbReference type="EMBL" id="OGF65369.1"/>
    </source>
</evidence>
<dbReference type="GO" id="GO:0008374">
    <property type="term" value="F:O-acyltransferase activity"/>
    <property type="evidence" value="ECO:0007669"/>
    <property type="project" value="InterPro"/>
</dbReference>
<dbReference type="EMBL" id="MFHH01000008">
    <property type="protein sequence ID" value="OGF65369.1"/>
    <property type="molecule type" value="Genomic_DNA"/>
</dbReference>
<dbReference type="PANTHER" id="PTHR11440">
    <property type="entry name" value="LECITHIN-CHOLESTEROL ACYLTRANSFERASE-RELATED"/>
    <property type="match status" value="1"/>
</dbReference>